<proteinExistence type="inferred from homology"/>
<dbReference type="PROSITE" id="PS00600">
    <property type="entry name" value="AA_TRANSFER_CLASS_3"/>
    <property type="match status" value="1"/>
</dbReference>
<keyword evidence="4 7" id="KW-0808">Transferase</keyword>
<evidence type="ECO:0000256" key="1">
    <source>
        <dbReference type="ARBA" id="ARBA00001933"/>
    </source>
</evidence>
<evidence type="ECO:0000313" key="8">
    <source>
        <dbReference type="Proteomes" id="UP001196509"/>
    </source>
</evidence>
<dbReference type="InterPro" id="IPR015421">
    <property type="entry name" value="PyrdxlP-dep_Trfase_major"/>
</dbReference>
<dbReference type="GO" id="GO:0008483">
    <property type="term" value="F:transaminase activity"/>
    <property type="evidence" value="ECO:0007669"/>
    <property type="project" value="UniProtKB-KW"/>
</dbReference>
<dbReference type="EMBL" id="JAICBX010000004">
    <property type="protein sequence ID" value="MBW8639818.1"/>
    <property type="molecule type" value="Genomic_DNA"/>
</dbReference>
<dbReference type="PANTHER" id="PTHR43094:SF1">
    <property type="entry name" value="AMINOTRANSFERASE CLASS-III"/>
    <property type="match status" value="1"/>
</dbReference>
<dbReference type="AlphaFoldDB" id="A0AAE3D3L9"/>
<dbReference type="InterPro" id="IPR049704">
    <property type="entry name" value="Aminotrans_3_PPA_site"/>
</dbReference>
<dbReference type="GO" id="GO:0006526">
    <property type="term" value="P:L-arginine biosynthetic process"/>
    <property type="evidence" value="ECO:0007669"/>
    <property type="project" value="UniProtKB-KW"/>
</dbReference>
<reference evidence="7" key="1">
    <citation type="submission" date="2021-08" db="EMBL/GenBank/DDBJ databases">
        <title>Hoeflea bacterium WL0058 sp. nov., isolated from the sediment.</title>
        <authorList>
            <person name="Wang L."/>
            <person name="Zhang D."/>
        </authorList>
    </citation>
    <scope>NUCLEOTIDE SEQUENCE</scope>
    <source>
        <strain evidence="7">WL0058</strain>
    </source>
</reference>
<gene>
    <name evidence="7" type="ORF">K1W69_21670</name>
</gene>
<comment type="similarity">
    <text evidence="2 6">Belongs to the class-III pyridoxal-phosphate-dependent aminotransferase family.</text>
</comment>
<keyword evidence="8" id="KW-1185">Reference proteome</keyword>
<keyword evidence="3" id="KW-0055">Arginine biosynthesis</keyword>
<dbReference type="FunFam" id="3.40.640.10:FF:000004">
    <property type="entry name" value="Acetylornithine aminotransferase"/>
    <property type="match status" value="1"/>
</dbReference>
<sequence length="461" mass="50604">MNFTPGANDFSEAVESDRAHVWHHLSQHKRYETTDPMVMIEGKGLRLWDAQGREFLDAVSGGVWTVNVGYGRTSIADAVRDQLVKLNFFANSAGNIPGALFAQKLIEKMPGMSRVYFSNSGSEANEKAYKIIRQIAHNKYGGKKHKILYRERDYHGTTITALSTTSQNQRRDQYGPFTPGFVEVPHCLEYRSQFGPCEDYGVRAAKAIEDVILREGPDTVGGIVLEPVTAGGGVITPPEGYWETVQEICRKYDILLHIDEVVCGMGRTGKWFGYQHYGVKPDIVTMAKGVASGYAAISCTVTTEAVFDEFKSDPSDPMSYFRDISTFGGCAAGPAAALENLRIIEDENLLENTTQMGDYLMGRLEELKQKHDIIGDVRGKGLFCGAELVSDRETKEPAPEHIVQAVTADCMAQGVIIGATNRSFDSFNNTLCLSPALICTRNDIDAIVNAVDGALERATAS</sequence>
<dbReference type="InterPro" id="IPR015424">
    <property type="entry name" value="PyrdxlP-dep_Trfase"/>
</dbReference>
<name>A0AAE3D3L9_9HYPH</name>
<dbReference type="Proteomes" id="UP001196509">
    <property type="component" value="Unassembled WGS sequence"/>
</dbReference>
<protein>
    <submittedName>
        <fullName evidence="7">Aminotransferase class III-fold pyridoxal phosphate-dependent enzyme</fullName>
    </submittedName>
</protein>
<organism evidence="7 8">
    <name type="scientific">Flavimaribacter sediminis</name>
    <dbReference type="NCBI Taxonomy" id="2865987"/>
    <lineage>
        <taxon>Bacteria</taxon>
        <taxon>Pseudomonadati</taxon>
        <taxon>Pseudomonadota</taxon>
        <taxon>Alphaproteobacteria</taxon>
        <taxon>Hyphomicrobiales</taxon>
        <taxon>Rhizobiaceae</taxon>
        <taxon>Flavimaribacter</taxon>
    </lineage>
</organism>
<comment type="cofactor">
    <cofactor evidence="1">
        <name>pyridoxal 5'-phosphate</name>
        <dbReference type="ChEBI" id="CHEBI:597326"/>
    </cofactor>
</comment>
<dbReference type="CDD" id="cd00610">
    <property type="entry name" value="OAT_like"/>
    <property type="match status" value="1"/>
</dbReference>
<keyword evidence="5 6" id="KW-0663">Pyridoxal phosphate</keyword>
<keyword evidence="3" id="KW-0028">Amino-acid biosynthesis</keyword>
<evidence type="ECO:0000256" key="5">
    <source>
        <dbReference type="ARBA" id="ARBA00022898"/>
    </source>
</evidence>
<dbReference type="PIRSF" id="PIRSF000521">
    <property type="entry name" value="Transaminase_4ab_Lys_Orn"/>
    <property type="match status" value="1"/>
</dbReference>
<dbReference type="GO" id="GO:0030170">
    <property type="term" value="F:pyridoxal phosphate binding"/>
    <property type="evidence" value="ECO:0007669"/>
    <property type="project" value="InterPro"/>
</dbReference>
<evidence type="ECO:0000256" key="4">
    <source>
        <dbReference type="ARBA" id="ARBA00022576"/>
    </source>
</evidence>
<accession>A0AAE3D3L9</accession>
<dbReference type="Gene3D" id="3.40.640.10">
    <property type="entry name" value="Type I PLP-dependent aspartate aminotransferase-like (Major domain)"/>
    <property type="match status" value="1"/>
</dbReference>
<evidence type="ECO:0000256" key="2">
    <source>
        <dbReference type="ARBA" id="ARBA00008954"/>
    </source>
</evidence>
<evidence type="ECO:0000313" key="7">
    <source>
        <dbReference type="EMBL" id="MBW8639818.1"/>
    </source>
</evidence>
<dbReference type="InterPro" id="IPR005814">
    <property type="entry name" value="Aminotrans_3"/>
</dbReference>
<dbReference type="RefSeq" id="WP_220230520.1">
    <property type="nucleotide sequence ID" value="NZ_JAICBX010000004.1"/>
</dbReference>
<dbReference type="PANTHER" id="PTHR43094">
    <property type="entry name" value="AMINOTRANSFERASE"/>
    <property type="match status" value="1"/>
</dbReference>
<dbReference type="InterPro" id="IPR015422">
    <property type="entry name" value="PyrdxlP-dep_Trfase_small"/>
</dbReference>
<keyword evidence="4 7" id="KW-0032">Aminotransferase</keyword>
<comment type="caution">
    <text evidence="7">The sequence shown here is derived from an EMBL/GenBank/DDBJ whole genome shotgun (WGS) entry which is preliminary data.</text>
</comment>
<dbReference type="Gene3D" id="3.90.1150.10">
    <property type="entry name" value="Aspartate Aminotransferase, domain 1"/>
    <property type="match status" value="1"/>
</dbReference>
<dbReference type="Pfam" id="PF00202">
    <property type="entry name" value="Aminotran_3"/>
    <property type="match status" value="1"/>
</dbReference>
<evidence type="ECO:0000256" key="6">
    <source>
        <dbReference type="RuleBase" id="RU003560"/>
    </source>
</evidence>
<evidence type="ECO:0000256" key="3">
    <source>
        <dbReference type="ARBA" id="ARBA00022571"/>
    </source>
</evidence>
<dbReference type="SUPFAM" id="SSF53383">
    <property type="entry name" value="PLP-dependent transferases"/>
    <property type="match status" value="1"/>
</dbReference>